<comment type="caution">
    <text evidence="1">The sequence shown here is derived from an EMBL/GenBank/DDBJ whole genome shotgun (WGS) entry which is preliminary data.</text>
</comment>
<feature type="non-terminal residue" evidence="1">
    <location>
        <position position="64"/>
    </location>
</feature>
<accession>A0A0F9ALK2</accession>
<sequence>MNSKIVKKRLEDLTREYEAYLKMDENKEDLANLTKDQREKLEVKKKNIGLSLKIAVANTYRFLY</sequence>
<organism evidence="1">
    <name type="scientific">marine sediment metagenome</name>
    <dbReference type="NCBI Taxonomy" id="412755"/>
    <lineage>
        <taxon>unclassified sequences</taxon>
        <taxon>metagenomes</taxon>
        <taxon>ecological metagenomes</taxon>
    </lineage>
</organism>
<protein>
    <submittedName>
        <fullName evidence="1">Uncharacterized protein</fullName>
    </submittedName>
</protein>
<dbReference type="EMBL" id="LAZR01042139">
    <property type="protein sequence ID" value="KKL10245.1"/>
    <property type="molecule type" value="Genomic_DNA"/>
</dbReference>
<name>A0A0F9ALK2_9ZZZZ</name>
<proteinExistence type="predicted"/>
<dbReference type="AlphaFoldDB" id="A0A0F9ALK2"/>
<reference evidence="1" key="1">
    <citation type="journal article" date="2015" name="Nature">
        <title>Complex archaea that bridge the gap between prokaryotes and eukaryotes.</title>
        <authorList>
            <person name="Spang A."/>
            <person name="Saw J.H."/>
            <person name="Jorgensen S.L."/>
            <person name="Zaremba-Niedzwiedzka K."/>
            <person name="Martijn J."/>
            <person name="Lind A.E."/>
            <person name="van Eijk R."/>
            <person name="Schleper C."/>
            <person name="Guy L."/>
            <person name="Ettema T.J."/>
        </authorList>
    </citation>
    <scope>NUCLEOTIDE SEQUENCE</scope>
</reference>
<gene>
    <name evidence="1" type="ORF">LCGC14_2557790</name>
</gene>
<evidence type="ECO:0000313" key="1">
    <source>
        <dbReference type="EMBL" id="KKL10245.1"/>
    </source>
</evidence>